<dbReference type="AlphaFoldDB" id="A0A8C3GIZ5"/>
<feature type="compositionally biased region" description="Basic residues" evidence="5">
    <location>
        <begin position="126"/>
        <end position="155"/>
    </location>
</feature>
<name>A0A8C3GIZ5_CAIMO</name>
<keyword evidence="9" id="KW-1185">Reference proteome</keyword>
<reference evidence="8" key="2">
    <citation type="submission" date="2025-09" db="UniProtKB">
        <authorList>
            <consortium name="Ensembl"/>
        </authorList>
    </citation>
    <scope>IDENTIFICATION</scope>
</reference>
<keyword evidence="3" id="KW-0597">Phosphoprotein</keyword>
<evidence type="ECO:0000313" key="8">
    <source>
        <dbReference type="Ensembl" id="ENSCMMP00000013019.1"/>
    </source>
</evidence>
<keyword evidence="2" id="KW-0963">Cytoplasm</keyword>
<evidence type="ECO:0000256" key="1">
    <source>
        <dbReference type="ARBA" id="ARBA00004496"/>
    </source>
</evidence>
<feature type="compositionally biased region" description="Low complexity" evidence="5">
    <location>
        <begin position="413"/>
        <end position="433"/>
    </location>
</feature>
<evidence type="ECO:0000256" key="5">
    <source>
        <dbReference type="SAM" id="MobiDB-lite"/>
    </source>
</evidence>
<dbReference type="GO" id="GO:0003779">
    <property type="term" value="F:actin binding"/>
    <property type="evidence" value="ECO:0007669"/>
    <property type="project" value="UniProtKB-KW"/>
</dbReference>
<feature type="region of interest" description="Disordered" evidence="5">
    <location>
        <begin position="75"/>
        <end position="180"/>
    </location>
</feature>
<evidence type="ECO:0000313" key="9">
    <source>
        <dbReference type="Proteomes" id="UP000694556"/>
    </source>
</evidence>
<feature type="region of interest" description="Disordered" evidence="5">
    <location>
        <begin position="522"/>
        <end position="669"/>
    </location>
</feature>
<dbReference type="Pfam" id="PF13916">
    <property type="entry name" value="Phostensin_N"/>
    <property type="match status" value="1"/>
</dbReference>
<proteinExistence type="predicted"/>
<dbReference type="InterPro" id="IPR025903">
    <property type="entry name" value="Phostensin/Taperin_N_dom"/>
</dbReference>
<feature type="compositionally biased region" description="Low complexity" evidence="5">
    <location>
        <begin position="388"/>
        <end position="400"/>
    </location>
</feature>
<feature type="compositionally biased region" description="Low complexity" evidence="5">
    <location>
        <begin position="156"/>
        <end position="167"/>
    </location>
</feature>
<dbReference type="GO" id="GO:0005737">
    <property type="term" value="C:cytoplasm"/>
    <property type="evidence" value="ECO:0007669"/>
    <property type="project" value="UniProtKB-SubCell"/>
</dbReference>
<evidence type="ECO:0000256" key="2">
    <source>
        <dbReference type="ARBA" id="ARBA00022490"/>
    </source>
</evidence>
<feature type="region of interest" description="Disordered" evidence="5">
    <location>
        <begin position="1012"/>
        <end position="1031"/>
    </location>
</feature>
<evidence type="ECO:0000259" key="7">
    <source>
        <dbReference type="Pfam" id="PF13916"/>
    </source>
</evidence>
<dbReference type="InterPro" id="IPR026671">
    <property type="entry name" value="PPP1R18/Tprn"/>
</dbReference>
<feature type="region of interest" description="Disordered" evidence="5">
    <location>
        <begin position="701"/>
        <end position="750"/>
    </location>
</feature>
<protein>
    <submittedName>
        <fullName evidence="8">Taperin</fullName>
    </submittedName>
</protein>
<feature type="compositionally biased region" description="Low complexity" evidence="5">
    <location>
        <begin position="312"/>
        <end position="325"/>
    </location>
</feature>
<evidence type="ECO:0000256" key="4">
    <source>
        <dbReference type="ARBA" id="ARBA00023203"/>
    </source>
</evidence>
<keyword evidence="4" id="KW-0009">Actin-binding</keyword>
<dbReference type="InterPro" id="IPR025907">
    <property type="entry name" value="Phostensin/Taperin_PP1-bd_dom"/>
</dbReference>
<feature type="compositionally biased region" description="Low complexity" evidence="5">
    <location>
        <begin position="482"/>
        <end position="495"/>
    </location>
</feature>
<accession>A0A8C3GIZ5</accession>
<feature type="compositionally biased region" description="Basic residues" evidence="5">
    <location>
        <begin position="82"/>
        <end position="97"/>
    </location>
</feature>
<feature type="region of interest" description="Disordered" evidence="5">
    <location>
        <begin position="304"/>
        <end position="332"/>
    </location>
</feature>
<comment type="subcellular location">
    <subcellularLocation>
        <location evidence="1">Cytoplasm</location>
    </subcellularLocation>
</comment>
<organism evidence="8 9">
    <name type="scientific">Cairina moschata</name>
    <name type="common">Muscovy duck</name>
    <dbReference type="NCBI Taxonomy" id="8855"/>
    <lineage>
        <taxon>Eukaryota</taxon>
        <taxon>Metazoa</taxon>
        <taxon>Chordata</taxon>
        <taxon>Craniata</taxon>
        <taxon>Vertebrata</taxon>
        <taxon>Euteleostomi</taxon>
        <taxon>Archelosauria</taxon>
        <taxon>Archosauria</taxon>
        <taxon>Dinosauria</taxon>
        <taxon>Saurischia</taxon>
        <taxon>Theropoda</taxon>
        <taxon>Coelurosauria</taxon>
        <taxon>Aves</taxon>
        <taxon>Neognathae</taxon>
        <taxon>Galloanserae</taxon>
        <taxon>Anseriformes</taxon>
        <taxon>Anatidae</taxon>
        <taxon>Anatinae</taxon>
        <taxon>Cairina</taxon>
    </lineage>
</organism>
<dbReference type="PANTHER" id="PTHR21685">
    <property type="entry name" value="TON-B BOX DOMAIN"/>
    <property type="match status" value="1"/>
</dbReference>
<feature type="region of interest" description="Disordered" evidence="5">
    <location>
        <begin position="922"/>
        <end position="1006"/>
    </location>
</feature>
<evidence type="ECO:0000256" key="3">
    <source>
        <dbReference type="ARBA" id="ARBA00022553"/>
    </source>
</evidence>
<feature type="compositionally biased region" description="Pro residues" evidence="5">
    <location>
        <begin position="401"/>
        <end position="412"/>
    </location>
</feature>
<feature type="region of interest" description="Disordered" evidence="5">
    <location>
        <begin position="362"/>
        <end position="495"/>
    </location>
</feature>
<dbReference type="Ensembl" id="ENSCMMT00000014323.1">
    <property type="protein sequence ID" value="ENSCMMP00000013019.1"/>
    <property type="gene ID" value="ENSCMMG00000008262.1"/>
</dbReference>
<feature type="domain" description="Phostensin/Taperin PP1-binding" evidence="6">
    <location>
        <begin position="803"/>
        <end position="929"/>
    </location>
</feature>
<dbReference type="Pfam" id="PF13914">
    <property type="entry name" value="Phostensin"/>
    <property type="match status" value="1"/>
</dbReference>
<dbReference type="Proteomes" id="UP000694556">
    <property type="component" value="Unassembled WGS sequence"/>
</dbReference>
<feature type="compositionally biased region" description="Polar residues" evidence="5">
    <location>
        <begin position="956"/>
        <end position="975"/>
    </location>
</feature>
<dbReference type="GO" id="GO:0019902">
    <property type="term" value="F:phosphatase binding"/>
    <property type="evidence" value="ECO:0007669"/>
    <property type="project" value="InterPro"/>
</dbReference>
<sequence>MLRGRPCWHPCSPAGCERVQGFGGQRPQLGAEPLPLCAGHAALAENKLWGQQRPTWWDHSVFGRLGGRAAPTLGFSISTMPRPHHSRLSSRFARPRPSRPALPQGSAVPAGGHGALPALGAARPAPPRRGRPRGRLRGRRRGLPRCGGRRRRPRRGSAPCAAAMSSAEPPPPLGAGPRAQPAWKREILERKRAKLAGAAGGEAEPPAGQAARGSAAAAMGERLVVAESLGPLRENPFMRLESERRRLRQGLPGHGPEAARPLQQLLELYSAVPGIRTIRADNILIIESQPDAAAASCFADGDSLPGRRREPAAVAAASSSSSSPPGRRPDPLRELLARQGAALAEIRAEQVFIYEAAETPEAAEPGTVSRLLEKFGQRPRGRRRRGGEALPGPAAAAAPPRAAPGSPPPGPGSPRAAAPPKGPGSPRASAPKTGPGPPPAAPGSPLPLPVPPRAATPQPLPAPPQPPTSPRAATPQPPAPQVAPMSPRAAAPQAVPLAPQAPLGVPKAAAPQANCFLHKIGSNSFTVTPRGLPPTGRVPEPAGHVPEPPGRIPKPIDHVPEPPSHVPKPIDRVPEPTGRVPKPIDHVPEPPGRVPKPIDRVPEPTGRSVPPKGPTVPSTSAANARRPKPEEAEAAVSPPPSASLAPSATQPLSASAPRAGGSFEILPAPKPDLAAIPAHDLQAQALAKLRLNSRNSFVFVPRREGGPALPVAQSMGARPPPSSQQKVQKEPPRVSAPEQEEPVASLPAPLDPLVPVTYIDDIVEPDSGELSPRVNLATRTGNLVDQPGGAGPDLEMEFSSVPLYRPHSASPGLHQRGGNTFTVVPKRKPVASGPQTLTDAGGRLQREEEEEEEESKGKGKAVENADGPQAGLSHKKRYPTVNEIEVIGGYLSLERSCMSKTGSRRKKMKISFNETSLQTMFEYPSESSLAEEEDEEEGHASETEEDKPCTFHIPRPNSTLHPSTPNSADLSSYTPKHSVKFSEWQEQKYEEMPASERPLPKEADSHGNQVMLTPAEKGGLSDFSSEPALYF</sequence>
<feature type="compositionally biased region" description="Pro residues" evidence="5">
    <location>
        <begin position="434"/>
        <end position="481"/>
    </location>
</feature>
<feature type="domain" description="Phostensin/Taperin N-terminal" evidence="7">
    <location>
        <begin position="176"/>
        <end position="273"/>
    </location>
</feature>
<feature type="region of interest" description="Disordered" evidence="5">
    <location>
        <begin position="807"/>
        <end position="879"/>
    </location>
</feature>
<evidence type="ECO:0000259" key="6">
    <source>
        <dbReference type="Pfam" id="PF13914"/>
    </source>
</evidence>
<feature type="compositionally biased region" description="Low complexity" evidence="5">
    <location>
        <begin position="642"/>
        <end position="657"/>
    </location>
</feature>
<dbReference type="PANTHER" id="PTHR21685:SF1">
    <property type="entry name" value="TAPERIN"/>
    <property type="match status" value="1"/>
</dbReference>
<reference evidence="8" key="1">
    <citation type="submission" date="2025-08" db="UniProtKB">
        <authorList>
            <consortium name="Ensembl"/>
        </authorList>
    </citation>
    <scope>IDENTIFICATION</scope>
</reference>
<feature type="compositionally biased region" description="Basic and acidic residues" evidence="5">
    <location>
        <begin position="938"/>
        <end position="949"/>
    </location>
</feature>